<dbReference type="Proteomes" id="UP000764045">
    <property type="component" value="Unassembled WGS sequence"/>
</dbReference>
<evidence type="ECO:0000313" key="3">
    <source>
        <dbReference type="EMBL" id="MBM6660386.1"/>
    </source>
</evidence>
<feature type="transmembrane region" description="Helical" evidence="2">
    <location>
        <begin position="173"/>
        <end position="192"/>
    </location>
</feature>
<dbReference type="AlphaFoldDB" id="A0A939B372"/>
<protein>
    <submittedName>
        <fullName evidence="3">DUF4271 domain-containing protein</fullName>
    </submittedName>
</protein>
<proteinExistence type="predicted"/>
<feature type="compositionally biased region" description="Low complexity" evidence="1">
    <location>
        <begin position="8"/>
        <end position="22"/>
    </location>
</feature>
<evidence type="ECO:0000256" key="2">
    <source>
        <dbReference type="SAM" id="Phobius"/>
    </source>
</evidence>
<feature type="transmembrane region" description="Helical" evidence="2">
    <location>
        <begin position="275"/>
        <end position="297"/>
    </location>
</feature>
<accession>A0A939B372</accession>
<feature type="transmembrane region" description="Helical" evidence="2">
    <location>
        <begin position="123"/>
        <end position="139"/>
    </location>
</feature>
<keyword evidence="2" id="KW-0472">Membrane</keyword>
<feature type="transmembrane region" description="Helical" evidence="2">
    <location>
        <begin position="309"/>
        <end position="330"/>
    </location>
</feature>
<feature type="region of interest" description="Disordered" evidence="1">
    <location>
        <begin position="1"/>
        <end position="22"/>
    </location>
</feature>
<feature type="transmembrane region" description="Helical" evidence="2">
    <location>
        <begin position="212"/>
        <end position="231"/>
    </location>
</feature>
<dbReference type="Pfam" id="PF14093">
    <property type="entry name" value="DUF4271"/>
    <property type="match status" value="1"/>
</dbReference>
<dbReference type="InterPro" id="IPR025367">
    <property type="entry name" value="DUF4271"/>
</dbReference>
<reference evidence="3 4" key="1">
    <citation type="journal article" date="2021" name="Sci. Rep.">
        <title>The distribution of antibiotic resistance genes in chicken gut microbiota commensals.</title>
        <authorList>
            <person name="Juricova H."/>
            <person name="Matiasovicova J."/>
            <person name="Kubasova T."/>
            <person name="Cejkova D."/>
            <person name="Rychlik I."/>
        </authorList>
    </citation>
    <scope>NUCLEOTIDE SEQUENCE [LARGE SCALE GENOMIC DNA]</scope>
    <source>
        <strain evidence="3 4">An819</strain>
    </source>
</reference>
<dbReference type="EMBL" id="JACJJL010000001">
    <property type="protein sequence ID" value="MBM6660386.1"/>
    <property type="molecule type" value="Genomic_DNA"/>
</dbReference>
<comment type="caution">
    <text evidence="3">The sequence shown here is derived from an EMBL/GenBank/DDBJ whole genome shotgun (WGS) entry which is preliminary data.</text>
</comment>
<keyword evidence="4" id="KW-1185">Reference proteome</keyword>
<feature type="transmembrane region" description="Helical" evidence="2">
    <location>
        <begin position="243"/>
        <end position="269"/>
    </location>
</feature>
<evidence type="ECO:0000313" key="4">
    <source>
        <dbReference type="Proteomes" id="UP000764045"/>
    </source>
</evidence>
<name>A0A939B372_9BACT</name>
<keyword evidence="2" id="KW-1133">Transmembrane helix</keyword>
<keyword evidence="2" id="KW-0812">Transmembrane</keyword>
<evidence type="ECO:0000256" key="1">
    <source>
        <dbReference type="SAM" id="MobiDB-lite"/>
    </source>
</evidence>
<dbReference type="RefSeq" id="WP_205107086.1">
    <property type="nucleotide sequence ID" value="NZ_JACJJL010000001.1"/>
</dbReference>
<gene>
    <name evidence="3" type="ORF">H6B30_01210</name>
</gene>
<sequence length="339" mass="38038">MRQTDTIAPQPAAPAADTAPRAAGHELKPYEVLRALPEGATPAQQDSAIQAVFHPKPVRYSSRPDTLHLPGHGPGKSLDDVSLPECYREGFFARDTLFHPELDGGRYGVAGDPVPQTMRADNVVTLVLLACFIIAMTAISRSRRFIARQAKSFFYAPRGEEPSITETSGEVRFQAFLVLQTCLLFSLLQYSYTLNYIGTTFVLDSPYQLMAIYLAYFVAYFMLRGLLYTAVNTTFFGWRRNLLWLKSLLFVTSVEGVLLFPVVLLMVYFDLSPHGVAYSVLFILIIVKILTFYKCYIIFFRGLNGFLQIILYFCALETAPLATLWGALVITGNYLKINF</sequence>
<organism evidence="3 4">
    <name type="scientific">Marseilla massiliensis</name>
    <dbReference type="NCBI Taxonomy" id="1841864"/>
    <lineage>
        <taxon>Bacteria</taxon>
        <taxon>Pseudomonadati</taxon>
        <taxon>Bacteroidota</taxon>
        <taxon>Bacteroidia</taxon>
        <taxon>Bacteroidales</taxon>
        <taxon>Prevotellaceae</taxon>
        <taxon>Marseilla</taxon>
    </lineage>
</organism>